<keyword evidence="2" id="KW-1185">Reference proteome</keyword>
<name>A0AAV3QV64_LITER</name>
<reference evidence="1 2" key="1">
    <citation type="submission" date="2024-01" db="EMBL/GenBank/DDBJ databases">
        <title>The complete chloroplast genome sequence of Lithospermum erythrorhizon: insights into the phylogenetic relationship among Boraginaceae species and the maternal lineages of purple gromwells.</title>
        <authorList>
            <person name="Okada T."/>
            <person name="Watanabe K."/>
        </authorList>
    </citation>
    <scope>NUCLEOTIDE SEQUENCE [LARGE SCALE GENOMIC DNA]</scope>
</reference>
<proteinExistence type="predicted"/>
<evidence type="ECO:0000313" key="2">
    <source>
        <dbReference type="Proteomes" id="UP001454036"/>
    </source>
</evidence>
<comment type="caution">
    <text evidence="1">The sequence shown here is derived from an EMBL/GenBank/DDBJ whole genome shotgun (WGS) entry which is preliminary data.</text>
</comment>
<organism evidence="1 2">
    <name type="scientific">Lithospermum erythrorhizon</name>
    <name type="common">Purple gromwell</name>
    <name type="synonym">Lithospermum officinale var. erythrorhizon</name>
    <dbReference type="NCBI Taxonomy" id="34254"/>
    <lineage>
        <taxon>Eukaryota</taxon>
        <taxon>Viridiplantae</taxon>
        <taxon>Streptophyta</taxon>
        <taxon>Embryophyta</taxon>
        <taxon>Tracheophyta</taxon>
        <taxon>Spermatophyta</taxon>
        <taxon>Magnoliopsida</taxon>
        <taxon>eudicotyledons</taxon>
        <taxon>Gunneridae</taxon>
        <taxon>Pentapetalae</taxon>
        <taxon>asterids</taxon>
        <taxon>lamiids</taxon>
        <taxon>Boraginales</taxon>
        <taxon>Boraginaceae</taxon>
        <taxon>Boraginoideae</taxon>
        <taxon>Lithospermeae</taxon>
        <taxon>Lithospermum</taxon>
    </lineage>
</organism>
<accession>A0AAV3QV64</accession>
<evidence type="ECO:0000313" key="1">
    <source>
        <dbReference type="EMBL" id="GAA0167935.1"/>
    </source>
</evidence>
<protein>
    <submittedName>
        <fullName evidence="1">Uncharacterized protein</fullName>
    </submittedName>
</protein>
<dbReference type="EMBL" id="BAABME010006279">
    <property type="protein sequence ID" value="GAA0167935.1"/>
    <property type="molecule type" value="Genomic_DNA"/>
</dbReference>
<sequence>MFRIGSDNQGAEIDEISDYQNARWVSPVEAAWRLFAFPLYGMYPSVLQLQVHLPNFQTIQFEDDADLNDIMQSERVKRSMLTEFFSTNFMDK</sequence>
<dbReference type="Proteomes" id="UP001454036">
    <property type="component" value="Unassembled WGS sequence"/>
</dbReference>
<gene>
    <name evidence="1" type="ORF">LIER_22769</name>
</gene>
<dbReference type="AlphaFoldDB" id="A0AAV3QV64"/>